<dbReference type="PATRIC" id="fig|1324957.4.peg.2926"/>
<name>V4IVT3_9EURY</name>
<protein>
    <submittedName>
        <fullName evidence="2">Uncharacterized protein</fullName>
    </submittedName>
</protein>
<feature type="region of interest" description="Disordered" evidence="1">
    <location>
        <begin position="168"/>
        <end position="208"/>
    </location>
</feature>
<feature type="compositionally biased region" description="Low complexity" evidence="1">
    <location>
        <begin position="110"/>
        <end position="124"/>
    </location>
</feature>
<evidence type="ECO:0000313" key="2">
    <source>
        <dbReference type="EMBL" id="ESP87292.1"/>
    </source>
</evidence>
<dbReference type="Proteomes" id="UP000017840">
    <property type="component" value="Unassembled WGS sequence"/>
</dbReference>
<organism evidence="2 3">
    <name type="scientific">Candidatus Halobonum tyrrellensis G22</name>
    <dbReference type="NCBI Taxonomy" id="1324957"/>
    <lineage>
        <taxon>Archaea</taxon>
        <taxon>Methanobacteriati</taxon>
        <taxon>Methanobacteriota</taxon>
        <taxon>Stenosarchaea group</taxon>
        <taxon>Halobacteria</taxon>
        <taxon>Halobacteriales</taxon>
        <taxon>Haloferacaceae</taxon>
        <taxon>Candidatus Halobonum</taxon>
    </lineage>
</organism>
<dbReference type="EMBL" id="ASGZ01000060">
    <property type="protein sequence ID" value="ESP87292.1"/>
    <property type="molecule type" value="Genomic_DNA"/>
</dbReference>
<dbReference type="RefSeq" id="WP_023395461.1">
    <property type="nucleotide sequence ID" value="NZ_ASGZ01000060.1"/>
</dbReference>
<gene>
    <name evidence="2" type="ORF">K933_14438</name>
</gene>
<comment type="caution">
    <text evidence="2">The sequence shown here is derived from an EMBL/GenBank/DDBJ whole genome shotgun (WGS) entry which is preliminary data.</text>
</comment>
<proteinExistence type="predicted"/>
<dbReference type="InterPro" id="IPR043832">
    <property type="entry name" value="DUF5809"/>
</dbReference>
<accession>V4IVT3</accession>
<dbReference type="eggNOG" id="arCOG04695">
    <property type="taxonomic scope" value="Archaea"/>
</dbReference>
<sequence>MDTEGTLAPETAAAAREAYEELGPAAQVTTREAAKAMEFDREEYRERVTSDVVGTVRDALFASLLRVHVGTREEFDGWLADHPDYEADVAGSDNVDRVVWHPVPFAGAGDVDGAEAGTDGAVGASEANETPGGGLVVAATYQDERDAAVGTLRRRAFGAVYRERLGVDDAGASAGADADAADGAGRADGAGDADESDGSGGPDRPGES</sequence>
<feature type="compositionally biased region" description="Low complexity" evidence="1">
    <location>
        <begin position="168"/>
        <end position="184"/>
    </location>
</feature>
<evidence type="ECO:0000313" key="3">
    <source>
        <dbReference type="Proteomes" id="UP000017840"/>
    </source>
</evidence>
<reference evidence="2 3" key="1">
    <citation type="journal article" date="2013" name="Genome Announc.">
        <title>Draft Genome Sequence of 'Candidatus Halobonum tyrrellensis' Strain G22, Isolated from the Hypersaline Waters of Lake Tyrrell, Australia.</title>
        <authorList>
            <person name="Ugalde J.A."/>
            <person name="Narasingarao P."/>
            <person name="Kuo S."/>
            <person name="Podell S."/>
            <person name="Allen E.E."/>
        </authorList>
    </citation>
    <scope>NUCLEOTIDE SEQUENCE [LARGE SCALE GENOMIC DNA]</scope>
    <source>
        <strain evidence="2 3">G22</strain>
    </source>
</reference>
<feature type="region of interest" description="Disordered" evidence="1">
    <location>
        <begin position="110"/>
        <end position="132"/>
    </location>
</feature>
<dbReference type="Pfam" id="PF19125">
    <property type="entry name" value="DUF5809"/>
    <property type="match status" value="2"/>
</dbReference>
<keyword evidence="3" id="KW-1185">Reference proteome</keyword>
<dbReference type="STRING" id="1324957.K933_14438"/>
<dbReference type="AlphaFoldDB" id="V4IVT3"/>
<feature type="compositionally biased region" description="Gly residues" evidence="1">
    <location>
        <begin position="198"/>
        <end position="208"/>
    </location>
</feature>
<evidence type="ECO:0000256" key="1">
    <source>
        <dbReference type="SAM" id="MobiDB-lite"/>
    </source>
</evidence>